<evidence type="ECO:0000256" key="1">
    <source>
        <dbReference type="SAM" id="MobiDB-lite"/>
    </source>
</evidence>
<sequence>MHATAYIRRQDPDCGCDLGLYVDDSTDFDLTQRYIVVTILGVSIYNCVELVPFIFATFKRYKGLYFWSLLVSILGILMSNVSNLVANFYPNPPRLQVGLIGLVGWALMVTGQSLVLYSRLDLLPLRDRTRQWVLRVIIFNAVAMQVPIIILNTGSKSARPERFLPVFSIYERIQIIVFFLQEMGLSCVYLWECFRFLIIPDMPAACRVESSGFGNGPQKNSRKVLLHLLIVIVAVILLDITVIVLEFSGFHLIQISYKELAYSIKLKLEISVLSRLVKFVQSRPMGSSGRITTQDELEGGPAIQRAFYPPFCECSINAGDGKLDTTRAEHMTKDARSRSGHHGGNRGQTYPMHDLTVESTA</sequence>
<keyword evidence="2" id="KW-0812">Transmembrane</keyword>
<dbReference type="Proteomes" id="UP001600888">
    <property type="component" value="Unassembled WGS sequence"/>
</dbReference>
<feature type="domain" description="DUF7703" evidence="3">
    <location>
        <begin position="32"/>
        <end position="281"/>
    </location>
</feature>
<organism evidence="4 5">
    <name type="scientific">Diaporthe vaccinii</name>
    <dbReference type="NCBI Taxonomy" id="105482"/>
    <lineage>
        <taxon>Eukaryota</taxon>
        <taxon>Fungi</taxon>
        <taxon>Dikarya</taxon>
        <taxon>Ascomycota</taxon>
        <taxon>Pezizomycotina</taxon>
        <taxon>Sordariomycetes</taxon>
        <taxon>Sordariomycetidae</taxon>
        <taxon>Diaporthales</taxon>
        <taxon>Diaporthaceae</taxon>
        <taxon>Diaporthe</taxon>
        <taxon>Diaporthe eres species complex</taxon>
    </lineage>
</organism>
<protein>
    <recommendedName>
        <fullName evidence="3">DUF7703 domain-containing protein</fullName>
    </recommendedName>
</protein>
<feature type="transmembrane region" description="Helical" evidence="2">
    <location>
        <begin position="97"/>
        <end position="120"/>
    </location>
</feature>
<comment type="caution">
    <text evidence="4">The sequence shown here is derived from an EMBL/GenBank/DDBJ whole genome shotgun (WGS) entry which is preliminary data.</text>
</comment>
<feature type="transmembrane region" description="Helical" evidence="2">
    <location>
        <begin position="34"/>
        <end position="57"/>
    </location>
</feature>
<feature type="transmembrane region" description="Helical" evidence="2">
    <location>
        <begin position="132"/>
        <end position="153"/>
    </location>
</feature>
<evidence type="ECO:0000256" key="2">
    <source>
        <dbReference type="SAM" id="Phobius"/>
    </source>
</evidence>
<dbReference type="Pfam" id="PF24802">
    <property type="entry name" value="DUF7703"/>
    <property type="match status" value="1"/>
</dbReference>
<keyword evidence="5" id="KW-1185">Reference proteome</keyword>
<evidence type="ECO:0000313" key="5">
    <source>
        <dbReference type="Proteomes" id="UP001600888"/>
    </source>
</evidence>
<dbReference type="EMBL" id="JBAWTH010000013">
    <property type="protein sequence ID" value="KAL2289292.1"/>
    <property type="molecule type" value="Genomic_DNA"/>
</dbReference>
<accession>A0ABR4F3L9</accession>
<gene>
    <name evidence="4" type="ORF">FJTKL_02304</name>
</gene>
<feature type="transmembrane region" description="Helical" evidence="2">
    <location>
        <begin position="64"/>
        <end position="85"/>
    </location>
</feature>
<proteinExistence type="predicted"/>
<dbReference type="InterPro" id="IPR056120">
    <property type="entry name" value="DUF7703"/>
</dbReference>
<keyword evidence="2" id="KW-0472">Membrane</keyword>
<evidence type="ECO:0000259" key="3">
    <source>
        <dbReference type="Pfam" id="PF24802"/>
    </source>
</evidence>
<evidence type="ECO:0000313" key="4">
    <source>
        <dbReference type="EMBL" id="KAL2289292.1"/>
    </source>
</evidence>
<dbReference type="PANTHER" id="PTHR37013">
    <property type="entry name" value="INTEGRAL MEMBRANE PROTEIN (AFU_ORTHOLOGUE AFUA_1G05950)-RELATED"/>
    <property type="match status" value="1"/>
</dbReference>
<reference evidence="4 5" key="1">
    <citation type="submission" date="2024-03" db="EMBL/GenBank/DDBJ databases">
        <title>A high-quality draft genome sequence of Diaporthe vaccinii, a causative agent of upright dieback and viscid rot disease in cranberry plants.</title>
        <authorList>
            <person name="Sarrasin M."/>
            <person name="Lang B.F."/>
            <person name="Burger G."/>
        </authorList>
    </citation>
    <scope>NUCLEOTIDE SEQUENCE [LARGE SCALE GENOMIC DNA]</scope>
    <source>
        <strain evidence="4 5">IS7</strain>
    </source>
</reference>
<dbReference type="PANTHER" id="PTHR37013:SF4">
    <property type="entry name" value="INTEGRAL MEMBRANE PROTEIN"/>
    <property type="match status" value="1"/>
</dbReference>
<feature type="region of interest" description="Disordered" evidence="1">
    <location>
        <begin position="331"/>
        <end position="361"/>
    </location>
</feature>
<keyword evidence="2" id="KW-1133">Transmembrane helix</keyword>
<feature type="transmembrane region" description="Helical" evidence="2">
    <location>
        <begin position="224"/>
        <end position="245"/>
    </location>
</feature>
<name>A0ABR4F3L9_9PEZI</name>